<feature type="compositionally biased region" description="Basic and acidic residues" evidence="1">
    <location>
        <begin position="155"/>
        <end position="168"/>
    </location>
</feature>
<dbReference type="Proteomes" id="UP000757232">
    <property type="component" value="Unassembled WGS sequence"/>
</dbReference>
<dbReference type="PANTHER" id="PTHR28630:SF3">
    <property type="entry name" value="PEROXIREDOXIN-LIKE 2C"/>
    <property type="match status" value="1"/>
</dbReference>
<feature type="region of interest" description="Disordered" evidence="1">
    <location>
        <begin position="122"/>
        <end position="186"/>
    </location>
</feature>
<reference evidence="2" key="1">
    <citation type="submission" date="2016-06" db="EMBL/GenBank/DDBJ databases">
        <title>Draft Genome sequence of the fungus Inonotus baumii.</title>
        <authorList>
            <person name="Zhu H."/>
            <person name="Lin W."/>
        </authorList>
    </citation>
    <scope>NUCLEOTIDE SEQUENCE</scope>
    <source>
        <strain evidence="2">821</strain>
    </source>
</reference>
<accession>A0A9Q5I5G5</accession>
<gene>
    <name evidence="2" type="ORF">A7U60_g1052</name>
</gene>
<dbReference type="EMBL" id="LNZH02000072">
    <property type="protein sequence ID" value="OCB91700.1"/>
    <property type="molecule type" value="Genomic_DNA"/>
</dbReference>
<evidence type="ECO:0000313" key="3">
    <source>
        <dbReference type="Proteomes" id="UP000757232"/>
    </source>
</evidence>
<dbReference type="PANTHER" id="PTHR28630">
    <property type="match status" value="1"/>
</dbReference>
<feature type="compositionally biased region" description="Polar residues" evidence="1">
    <location>
        <begin position="1"/>
        <end position="13"/>
    </location>
</feature>
<feature type="compositionally biased region" description="Low complexity" evidence="1">
    <location>
        <begin position="241"/>
        <end position="254"/>
    </location>
</feature>
<dbReference type="CDD" id="cd02970">
    <property type="entry name" value="PRX_like2"/>
    <property type="match status" value="1"/>
</dbReference>
<feature type="region of interest" description="Disordered" evidence="1">
    <location>
        <begin position="706"/>
        <end position="739"/>
    </location>
</feature>
<evidence type="ECO:0000256" key="1">
    <source>
        <dbReference type="SAM" id="MobiDB-lite"/>
    </source>
</evidence>
<dbReference type="OrthoDB" id="40334at2759"/>
<protein>
    <submittedName>
        <fullName evidence="2">Uncharacterized protein</fullName>
    </submittedName>
</protein>
<dbReference type="AlphaFoldDB" id="A0A9Q5I5G5"/>
<name>A0A9Q5I5G5_SANBA</name>
<organism evidence="2 3">
    <name type="scientific">Sanghuangporus baumii</name>
    <name type="common">Phellinus baumii</name>
    <dbReference type="NCBI Taxonomy" id="108892"/>
    <lineage>
        <taxon>Eukaryota</taxon>
        <taxon>Fungi</taxon>
        <taxon>Dikarya</taxon>
        <taxon>Basidiomycota</taxon>
        <taxon>Agaricomycotina</taxon>
        <taxon>Agaricomycetes</taxon>
        <taxon>Hymenochaetales</taxon>
        <taxon>Hymenochaetaceae</taxon>
        <taxon>Sanghuangporus</taxon>
    </lineage>
</organism>
<feature type="compositionally biased region" description="Acidic residues" evidence="1">
    <location>
        <begin position="753"/>
        <end position="765"/>
    </location>
</feature>
<feature type="region of interest" description="Disordered" evidence="1">
    <location>
        <begin position="751"/>
        <end position="772"/>
    </location>
</feature>
<dbReference type="InterPro" id="IPR036249">
    <property type="entry name" value="Thioredoxin-like_sf"/>
</dbReference>
<feature type="compositionally biased region" description="Basic and acidic residues" evidence="1">
    <location>
        <begin position="136"/>
        <end position="147"/>
    </location>
</feature>
<comment type="caution">
    <text evidence="2">The sequence shown here is derived from an EMBL/GenBank/DDBJ whole genome shotgun (WGS) entry which is preliminary data.</text>
</comment>
<dbReference type="Pfam" id="PF13911">
    <property type="entry name" value="AhpC-TSA_2"/>
    <property type="match status" value="1"/>
</dbReference>
<feature type="compositionally biased region" description="Polar residues" evidence="1">
    <location>
        <begin position="169"/>
        <end position="180"/>
    </location>
</feature>
<sequence length="772" mass="84422">MSEDATTPTATSSTKEKKRQSQLKRKPPPSSATLLDLEVVGDSPNDRYPPFDLDDPFASLTELRRRRSHSCSYSLQCVAATGDLHHQTTGTAPFDLPHLSPKAFPSDVRRRYTLTVALPSPLALSPADTASPAEIECSKETQREDALAKLTKRMSSREKKKSLDRDTVSNRSGDGSTGRTSHQERHRRYTHISMLFRTASPAHLPQNGASGAITPTRTKSHYIPRKASSLSYMYTPPLTPDVSGSSSSSIFDPSMMPPPKVEEDPIPPPKSPTPSTHSFVKRLLTKRSAGFLPSRPRRKWSLDAKELPSLPTSPTLGAKRDADNGALGVPFPRSSVQASMSDVTLPITPYIEKPKTTASIIGASPQPPLVYARLLPPDCEGGGYSTAPETRLPPGAELDAGFAPPKKTKLFSFSSRSLLRSRVDLYEAADEIGKKTILPEPPKADFDEFALPTSKQLLNASSLSVVSESGVRVQFGEIWEKQKTVVIFIRHFRATACQDYVRSIASEVDVEALEKAGLKIVIVGMGSPSLITPYRQLTGTTFPIYSDPTLAVYHALGMTLRSSDRGSASERGYYIASRGGAFDSLRRTIAGATRLPLFERAGDTAQLGGEFILGPCVNECAYAHRMRTTRAHAPILDVVTASGIQTARTRRVKRSIHLRMIGGTLTFGSENEIENERRESMEDEDAWMARRRRSLVRLRKKRQRRRAGIGLSAKQESVTTANSSTCASESVESDDASKTLVNETKCQGRFSVVEEEDDEGLDDAYDGTLGGQ</sequence>
<dbReference type="SUPFAM" id="SSF52833">
    <property type="entry name" value="Thioredoxin-like"/>
    <property type="match status" value="1"/>
</dbReference>
<feature type="region of interest" description="Disordered" evidence="1">
    <location>
        <begin position="1"/>
        <end position="53"/>
    </location>
</feature>
<feature type="region of interest" description="Disordered" evidence="1">
    <location>
        <begin position="241"/>
        <end position="278"/>
    </location>
</feature>
<feature type="compositionally biased region" description="Polar residues" evidence="1">
    <location>
        <begin position="714"/>
        <end position="730"/>
    </location>
</feature>
<keyword evidence="3" id="KW-1185">Reference proteome</keyword>
<proteinExistence type="predicted"/>
<feature type="compositionally biased region" description="Basic residues" evidence="1">
    <location>
        <begin position="16"/>
        <end position="27"/>
    </location>
</feature>
<dbReference type="InterPro" id="IPR032801">
    <property type="entry name" value="PXL2A/B/C"/>
</dbReference>
<dbReference type="Gene3D" id="3.40.30.10">
    <property type="entry name" value="Glutaredoxin"/>
    <property type="match status" value="1"/>
</dbReference>
<evidence type="ECO:0000313" key="2">
    <source>
        <dbReference type="EMBL" id="OCB91700.1"/>
    </source>
</evidence>